<dbReference type="EMBL" id="CP159373">
    <property type="protein sequence ID" value="XCN72917.1"/>
    <property type="molecule type" value="Genomic_DNA"/>
</dbReference>
<sequence>MTVCGLATSYTALKDMQKTLEEQGDMKKACLQSVYKGGMAVNLALLLKALGVEKLIDEKVLLTINEQTKNLAEMSLDDFGKSGFFASIPEQIQFTQAMCCWDENGKSQYKREWWKYSEPCRGTGYLYNLAQRFINSKQSKLLLLLGGAQNQNMKIIKNAVKESGAEDVVVIDNKDFEKFVGTNGTGKKFVVNVHHPANTKHVYNNKKNYSSILYNYYDQGGWDFPVESYGKTSLEAMEKTRAFYRYLQQVVAGMLS</sequence>
<proteinExistence type="predicted"/>
<organism evidence="1">
    <name type="scientific">Candidatus Electrothrix aestuarii</name>
    <dbReference type="NCBI Taxonomy" id="3062594"/>
    <lineage>
        <taxon>Bacteria</taxon>
        <taxon>Pseudomonadati</taxon>
        <taxon>Thermodesulfobacteriota</taxon>
        <taxon>Desulfobulbia</taxon>
        <taxon>Desulfobulbales</taxon>
        <taxon>Desulfobulbaceae</taxon>
        <taxon>Candidatus Electrothrix</taxon>
    </lineage>
</organism>
<gene>
    <name evidence="1" type="ORF">Q3M24_21985</name>
</gene>
<evidence type="ECO:0000313" key="1">
    <source>
        <dbReference type="EMBL" id="XCN72917.1"/>
    </source>
</evidence>
<dbReference type="KEGG" id="eaj:Q3M24_21985"/>
<accession>A0AAU8LUN5</accession>
<name>A0AAU8LUN5_9BACT</name>
<protein>
    <submittedName>
        <fullName evidence="1">Uncharacterized protein</fullName>
    </submittedName>
</protein>
<reference evidence="1" key="2">
    <citation type="submission" date="2024-06" db="EMBL/GenBank/DDBJ databases">
        <authorList>
            <person name="Plum-Jensen L.E."/>
            <person name="Schramm A."/>
            <person name="Marshall I.P.G."/>
        </authorList>
    </citation>
    <scope>NUCLEOTIDE SEQUENCE</scope>
    <source>
        <strain evidence="1">Rat1</strain>
    </source>
</reference>
<reference evidence="1" key="1">
    <citation type="journal article" date="2024" name="Syst. Appl. Microbiol.">
        <title>First single-strain enrichments of Electrothrix cable bacteria, description of E. aestuarii sp. nov. and E. rattekaaiensis sp. nov., and proposal of a cable bacteria taxonomy following the rules of the SeqCode.</title>
        <authorList>
            <person name="Plum-Jensen L.E."/>
            <person name="Schramm A."/>
            <person name="Marshall I.P.G."/>
        </authorList>
    </citation>
    <scope>NUCLEOTIDE SEQUENCE</scope>
    <source>
        <strain evidence="1">Rat1</strain>
    </source>
</reference>
<dbReference type="AlphaFoldDB" id="A0AAU8LUN5"/>